<dbReference type="RefSeq" id="WP_075004561.1">
    <property type="nucleotide sequence ID" value="NZ_FOAP01000001.1"/>
</dbReference>
<keyword evidence="4" id="KW-0067">ATP-binding</keyword>
<organism evidence="7 8">
    <name type="scientific">Stigmatella aurantiaca</name>
    <dbReference type="NCBI Taxonomy" id="41"/>
    <lineage>
        <taxon>Bacteria</taxon>
        <taxon>Pseudomonadati</taxon>
        <taxon>Myxococcota</taxon>
        <taxon>Myxococcia</taxon>
        <taxon>Myxococcales</taxon>
        <taxon>Cystobacterineae</taxon>
        <taxon>Archangiaceae</taxon>
        <taxon>Stigmatella</taxon>
    </lineage>
</organism>
<evidence type="ECO:0000256" key="4">
    <source>
        <dbReference type="ARBA" id="ARBA00022840"/>
    </source>
</evidence>
<keyword evidence="3 7" id="KW-0418">Kinase</keyword>
<dbReference type="CDD" id="cd14014">
    <property type="entry name" value="STKc_PknB_like"/>
    <property type="match status" value="1"/>
</dbReference>
<feature type="region of interest" description="Disordered" evidence="5">
    <location>
        <begin position="372"/>
        <end position="400"/>
    </location>
</feature>
<dbReference type="InterPro" id="IPR000719">
    <property type="entry name" value="Prot_kinase_dom"/>
</dbReference>
<dbReference type="Proteomes" id="UP000182719">
    <property type="component" value="Unassembled WGS sequence"/>
</dbReference>
<dbReference type="GO" id="GO:0005524">
    <property type="term" value="F:ATP binding"/>
    <property type="evidence" value="ECO:0007669"/>
    <property type="project" value="UniProtKB-KW"/>
</dbReference>
<reference evidence="8" key="1">
    <citation type="submission" date="2016-10" db="EMBL/GenBank/DDBJ databases">
        <authorList>
            <person name="Varghese N."/>
            <person name="Submissions S."/>
        </authorList>
    </citation>
    <scope>NUCLEOTIDE SEQUENCE [LARGE SCALE GENOMIC DNA]</scope>
    <source>
        <strain evidence="8">DSM 17044</strain>
    </source>
</reference>
<evidence type="ECO:0000313" key="8">
    <source>
        <dbReference type="Proteomes" id="UP000182719"/>
    </source>
</evidence>
<feature type="domain" description="Protein kinase" evidence="6">
    <location>
        <begin position="18"/>
        <end position="289"/>
    </location>
</feature>
<protein>
    <submittedName>
        <fullName evidence="7">Serine/threonine protein kinase</fullName>
    </submittedName>
</protein>
<dbReference type="PANTHER" id="PTHR43289:SF6">
    <property type="entry name" value="SERINE_THREONINE-PROTEIN KINASE NEKL-3"/>
    <property type="match status" value="1"/>
</dbReference>
<evidence type="ECO:0000256" key="3">
    <source>
        <dbReference type="ARBA" id="ARBA00022777"/>
    </source>
</evidence>
<dbReference type="GO" id="GO:0004674">
    <property type="term" value="F:protein serine/threonine kinase activity"/>
    <property type="evidence" value="ECO:0007669"/>
    <property type="project" value="UniProtKB-KW"/>
</dbReference>
<dbReference type="PANTHER" id="PTHR43289">
    <property type="entry name" value="MITOGEN-ACTIVATED PROTEIN KINASE KINASE KINASE 20-RELATED"/>
    <property type="match status" value="1"/>
</dbReference>
<name>A0A1H7G179_STIAU</name>
<evidence type="ECO:0000313" key="7">
    <source>
        <dbReference type="EMBL" id="SEK31929.1"/>
    </source>
</evidence>
<keyword evidence="7" id="KW-0723">Serine/threonine-protein kinase</keyword>
<evidence type="ECO:0000259" key="6">
    <source>
        <dbReference type="PROSITE" id="PS50011"/>
    </source>
</evidence>
<dbReference type="OrthoDB" id="9801841at2"/>
<keyword evidence="1" id="KW-0808">Transferase</keyword>
<sequence length="451" mass="48592">MNKPSPEALPPGTVLDSWQVDGPAGYGTYGAVYRAHGVGHTEGPPAALKLARHPNDSRFAREARLLSRIRHPGVPRLLGQGTWTGGPWGAPHPYVVMQWVEGIQLYDWADQHSLTSRQALRLLAQVARALEATHAVQGLHRDVKGENVLVNPEGRAFLMDFGCGTWSGAAPLTEGLLAPGTRLYRSPQALRFHWNHRRETHPPYRATPADDVYALGVMAYRLCTGTYPPLATDPSIVGDDARDTQEVLKPPGHWKPLAPALESLILRMLSETPQDRGSAGELAAAMERLAKTLEPARAHASDSSVPTEAGIAPAANPRRGRRWLLALLPLAAGLLPLAAGYWSLDEPWVSPPGAADGGTGGVADAAVEEPPVSSAAPEFKPNGLKLEMPKEPLPGQRRPPCPRNQINIRGGCWAEFIQVSPPCGDSFYDWKGACYLPVMMPPRPSTSGLTP</sequence>
<evidence type="ECO:0000256" key="2">
    <source>
        <dbReference type="ARBA" id="ARBA00022741"/>
    </source>
</evidence>
<evidence type="ECO:0000256" key="1">
    <source>
        <dbReference type="ARBA" id="ARBA00022679"/>
    </source>
</evidence>
<evidence type="ECO:0000256" key="5">
    <source>
        <dbReference type="SAM" id="MobiDB-lite"/>
    </source>
</evidence>
<dbReference type="SUPFAM" id="SSF56112">
    <property type="entry name" value="Protein kinase-like (PK-like)"/>
    <property type="match status" value="1"/>
</dbReference>
<dbReference type="InterPro" id="IPR011009">
    <property type="entry name" value="Kinase-like_dom_sf"/>
</dbReference>
<gene>
    <name evidence="7" type="ORF">SAMN05444354_101273</name>
</gene>
<dbReference type="EMBL" id="FOAP01000001">
    <property type="protein sequence ID" value="SEK31929.1"/>
    <property type="molecule type" value="Genomic_DNA"/>
</dbReference>
<proteinExistence type="predicted"/>
<keyword evidence="2" id="KW-0547">Nucleotide-binding</keyword>
<dbReference type="PROSITE" id="PS50011">
    <property type="entry name" value="PROTEIN_KINASE_DOM"/>
    <property type="match status" value="1"/>
</dbReference>
<dbReference type="Gene3D" id="1.10.510.10">
    <property type="entry name" value="Transferase(Phosphotransferase) domain 1"/>
    <property type="match status" value="1"/>
</dbReference>
<dbReference type="AlphaFoldDB" id="A0A1H7G179"/>
<dbReference type="SMART" id="SM00220">
    <property type="entry name" value="S_TKc"/>
    <property type="match status" value="1"/>
</dbReference>
<dbReference type="Gene3D" id="3.30.200.20">
    <property type="entry name" value="Phosphorylase Kinase, domain 1"/>
    <property type="match status" value="1"/>
</dbReference>
<dbReference type="Pfam" id="PF00069">
    <property type="entry name" value="Pkinase"/>
    <property type="match status" value="1"/>
</dbReference>
<keyword evidence="8" id="KW-1185">Reference proteome</keyword>
<accession>A0A1H7G179</accession>